<dbReference type="RefSeq" id="WP_052348251.1">
    <property type="nucleotide sequence ID" value="NZ_AONC01000066.1"/>
</dbReference>
<keyword evidence="2" id="KW-0489">Methyltransferase</keyword>
<reference evidence="9 10" key="1">
    <citation type="submission" date="2012-11" db="EMBL/GenBank/DDBJ databases">
        <title>Genome assembly of Thiorhodococcus sp. AK35.</title>
        <authorList>
            <person name="Nupur N."/>
            <person name="Khatri I."/>
            <person name="Subramanian S."/>
            <person name="Pinnaka A."/>
        </authorList>
    </citation>
    <scope>NUCLEOTIDE SEQUENCE [LARGE SCALE GENOMIC DNA]</scope>
    <source>
        <strain evidence="9 10">AK35</strain>
    </source>
</reference>
<evidence type="ECO:0000259" key="8">
    <source>
        <dbReference type="PROSITE" id="PS51918"/>
    </source>
</evidence>
<dbReference type="InterPro" id="IPR058240">
    <property type="entry name" value="rSAM_sf"/>
</dbReference>
<gene>
    <name evidence="9" type="ORF">D779_3624</name>
</gene>
<sequence length="585" mass="65074">MTDRFHLLLIKPSRYDDDGYVVQWRRSVLPSNALSVLNALGEDCAERQVLGPEVEIRVEAYDDHTGLPPMAELIARLQAASAGALVGIVGAHSAQFPRGADIARRFHAAGIPAVIGGFHVSGAYSMLPEMPPELRQVIDEGISLFVGEGEGRLDAVIRDAHAGRMRPVYDYGGDLVDLSGAVIPRGLPATVENRMLVSVKPADPIEAGRGCPFKCSFCTVINVHGRQARTRDPEAIVRQIRSGVARGRDNFFFTDDNLVRNRRWREIFEGLIRLREEEGLAFNIMIQVDAQSDRDPDFIPMAVRAGCHQVFIGMESINSEALASVGKGHNDARRYRRLFLNWKRHGVVIMVGYILGFPGDTPESIRRDVETIKRELAVDLAYFYVLTPLPGSEDHVRMWRDGVELDPDLSHYTSYRSIAPHPTMSTQVLDGLYDEAWRSFYDDAHCERILTRHAVLGGSLDHLFPFLLVGRGAHPIDDAHPFEFGFVRVKSRRERRPDMPREPLMSFLARRVWETAEAQVRWIRLFRHMSPMVERARAAAAMPRPDDPALMVPAAPVETPAGKVGAALEVASPVSGVAASSGFAR</sequence>
<feature type="domain" description="Radical SAM core" evidence="8">
    <location>
        <begin position="197"/>
        <end position="427"/>
    </location>
</feature>
<dbReference type="GO" id="GO:0046872">
    <property type="term" value="F:metal ion binding"/>
    <property type="evidence" value="ECO:0007669"/>
    <property type="project" value="UniProtKB-KW"/>
</dbReference>
<protein>
    <submittedName>
        <fullName evidence="9">Elongator protein 3/MiaB/NifB</fullName>
    </submittedName>
</protein>
<dbReference type="SFLD" id="SFLDG01123">
    <property type="entry name" value="methyltransferase_(Class_B)"/>
    <property type="match status" value="1"/>
</dbReference>
<evidence type="ECO:0000256" key="2">
    <source>
        <dbReference type="ARBA" id="ARBA00022603"/>
    </source>
</evidence>
<dbReference type="SMART" id="SM00729">
    <property type="entry name" value="Elp3"/>
    <property type="match status" value="1"/>
</dbReference>
<dbReference type="InterPro" id="IPR006638">
    <property type="entry name" value="Elp3/MiaA/NifB-like_rSAM"/>
</dbReference>
<dbReference type="GO" id="GO:0051539">
    <property type="term" value="F:4 iron, 4 sulfur cluster binding"/>
    <property type="evidence" value="ECO:0007669"/>
    <property type="project" value="UniProtKB-KW"/>
</dbReference>
<keyword evidence="7" id="KW-0411">Iron-sulfur</keyword>
<evidence type="ECO:0000313" key="9">
    <source>
        <dbReference type="EMBL" id="EXJ13530.1"/>
    </source>
</evidence>
<keyword evidence="5" id="KW-0479">Metal-binding</keyword>
<dbReference type="Gene3D" id="3.80.30.20">
    <property type="entry name" value="tm_1862 like domain"/>
    <property type="match status" value="1"/>
</dbReference>
<evidence type="ECO:0000256" key="1">
    <source>
        <dbReference type="ARBA" id="ARBA00001966"/>
    </source>
</evidence>
<evidence type="ECO:0000256" key="6">
    <source>
        <dbReference type="ARBA" id="ARBA00023004"/>
    </source>
</evidence>
<comment type="cofactor">
    <cofactor evidence="1">
        <name>[4Fe-4S] cluster</name>
        <dbReference type="ChEBI" id="CHEBI:49883"/>
    </cofactor>
</comment>
<dbReference type="SFLD" id="SFLDS00029">
    <property type="entry name" value="Radical_SAM"/>
    <property type="match status" value="1"/>
</dbReference>
<evidence type="ECO:0000313" key="10">
    <source>
        <dbReference type="Proteomes" id="UP000019460"/>
    </source>
</evidence>
<dbReference type="SFLD" id="SFLDG01082">
    <property type="entry name" value="B12-binding_domain_containing"/>
    <property type="match status" value="1"/>
</dbReference>
<evidence type="ECO:0000256" key="7">
    <source>
        <dbReference type="ARBA" id="ARBA00023014"/>
    </source>
</evidence>
<dbReference type="CDD" id="cd01335">
    <property type="entry name" value="Radical_SAM"/>
    <property type="match status" value="1"/>
</dbReference>
<name>W9VT24_9GAMM</name>
<proteinExistence type="predicted"/>
<dbReference type="InterPro" id="IPR023404">
    <property type="entry name" value="rSAM_horseshoe"/>
</dbReference>
<dbReference type="GO" id="GO:0003824">
    <property type="term" value="F:catalytic activity"/>
    <property type="evidence" value="ECO:0007669"/>
    <property type="project" value="InterPro"/>
</dbReference>
<dbReference type="PANTHER" id="PTHR43409">
    <property type="entry name" value="ANAEROBIC MAGNESIUM-PROTOPORPHYRIN IX MONOMETHYL ESTER CYCLASE-RELATED"/>
    <property type="match status" value="1"/>
</dbReference>
<accession>W9VT24</accession>
<dbReference type="SUPFAM" id="SSF102114">
    <property type="entry name" value="Radical SAM enzymes"/>
    <property type="match status" value="1"/>
</dbReference>
<dbReference type="GO" id="GO:0005829">
    <property type="term" value="C:cytosol"/>
    <property type="evidence" value="ECO:0007669"/>
    <property type="project" value="TreeGrafter"/>
</dbReference>
<dbReference type="InterPro" id="IPR007197">
    <property type="entry name" value="rSAM"/>
</dbReference>
<dbReference type="eggNOG" id="COG1032">
    <property type="taxonomic scope" value="Bacteria"/>
</dbReference>
<keyword evidence="3" id="KW-0808">Transferase</keyword>
<dbReference type="InterPro" id="IPR034466">
    <property type="entry name" value="Methyltransferase_Class_B"/>
</dbReference>
<dbReference type="PANTHER" id="PTHR43409:SF7">
    <property type="entry name" value="BLL1977 PROTEIN"/>
    <property type="match status" value="1"/>
</dbReference>
<organism evidence="9 10">
    <name type="scientific">Imhoffiella purpurea</name>
    <dbReference type="NCBI Taxonomy" id="1249627"/>
    <lineage>
        <taxon>Bacteria</taxon>
        <taxon>Pseudomonadati</taxon>
        <taxon>Pseudomonadota</taxon>
        <taxon>Gammaproteobacteria</taxon>
        <taxon>Chromatiales</taxon>
        <taxon>Chromatiaceae</taxon>
        <taxon>Imhoffiella</taxon>
    </lineage>
</organism>
<evidence type="ECO:0000256" key="3">
    <source>
        <dbReference type="ARBA" id="ARBA00022679"/>
    </source>
</evidence>
<comment type="caution">
    <text evidence="9">The sequence shown here is derived from an EMBL/GenBank/DDBJ whole genome shotgun (WGS) entry which is preliminary data.</text>
</comment>
<dbReference type="InterPro" id="IPR051198">
    <property type="entry name" value="BchE-like"/>
</dbReference>
<evidence type="ECO:0000256" key="5">
    <source>
        <dbReference type="ARBA" id="ARBA00022723"/>
    </source>
</evidence>
<dbReference type="PROSITE" id="PS51918">
    <property type="entry name" value="RADICAL_SAM"/>
    <property type="match status" value="1"/>
</dbReference>
<keyword evidence="10" id="KW-1185">Reference proteome</keyword>
<dbReference type="EMBL" id="AONC01000066">
    <property type="protein sequence ID" value="EXJ13530.1"/>
    <property type="molecule type" value="Genomic_DNA"/>
</dbReference>
<dbReference type="Pfam" id="PF04055">
    <property type="entry name" value="Radical_SAM"/>
    <property type="match status" value="1"/>
</dbReference>
<dbReference type="STRING" id="1249627.D779_3624"/>
<keyword evidence="4" id="KW-0949">S-adenosyl-L-methionine</keyword>
<keyword evidence="6" id="KW-0408">Iron</keyword>
<evidence type="ECO:0000256" key="4">
    <source>
        <dbReference type="ARBA" id="ARBA00022691"/>
    </source>
</evidence>
<dbReference type="AlphaFoldDB" id="W9VT24"/>
<dbReference type="Proteomes" id="UP000019460">
    <property type="component" value="Unassembled WGS sequence"/>
</dbReference>
<dbReference type="OrthoDB" id="9801424at2"/>